<dbReference type="STRING" id="870482.SAMN04487987_10712"/>
<name>A0A1I1QPE1_9FLAO</name>
<reference evidence="2" key="1">
    <citation type="submission" date="2016-10" db="EMBL/GenBank/DDBJ databases">
        <authorList>
            <person name="Varghese N."/>
            <person name="Submissions S."/>
        </authorList>
    </citation>
    <scope>NUCLEOTIDE SEQUENCE [LARGE SCALE GENOMIC DNA]</scope>
    <source>
        <strain evidence="2">DSM 25730</strain>
    </source>
</reference>
<sequence length="125" mass="14700">MILEFNESIYSKISQITGLNFKAQIKGCGIELQKIYVIRDLETDIEKYLLIADNELIYFKNTSDFIEQFSIFIKASIASLENEFETIQNFNGHKNPNSDFENYDRIGHNKYKQSKLLDKINTFRK</sequence>
<evidence type="ECO:0000313" key="2">
    <source>
        <dbReference type="Proteomes" id="UP000199439"/>
    </source>
</evidence>
<accession>A0A1I1QPE1</accession>
<organism evidence="1 2">
    <name type="scientific">Algibacter pectinivorans</name>
    <dbReference type="NCBI Taxonomy" id="870482"/>
    <lineage>
        <taxon>Bacteria</taxon>
        <taxon>Pseudomonadati</taxon>
        <taxon>Bacteroidota</taxon>
        <taxon>Flavobacteriia</taxon>
        <taxon>Flavobacteriales</taxon>
        <taxon>Flavobacteriaceae</taxon>
        <taxon>Algibacter</taxon>
    </lineage>
</organism>
<proteinExistence type="predicted"/>
<dbReference type="EMBL" id="FOMI01000007">
    <property type="protein sequence ID" value="SFD23895.1"/>
    <property type="molecule type" value="Genomic_DNA"/>
</dbReference>
<evidence type="ECO:0000313" key="1">
    <source>
        <dbReference type="EMBL" id="SFD23895.1"/>
    </source>
</evidence>
<dbReference type="Proteomes" id="UP000199439">
    <property type="component" value="Unassembled WGS sequence"/>
</dbReference>
<dbReference type="AlphaFoldDB" id="A0A1I1QPE1"/>
<keyword evidence="2" id="KW-1185">Reference proteome</keyword>
<protein>
    <submittedName>
        <fullName evidence="1">Uncharacterized protein</fullName>
    </submittedName>
</protein>
<gene>
    <name evidence="1" type="ORF">SAMN04487987_10712</name>
</gene>